<dbReference type="KEGG" id="ntp:CRH09_00130"/>
<accession>A0A291RC70</accession>
<dbReference type="AlphaFoldDB" id="A0A291RC70"/>
<gene>
    <name evidence="2" type="ORF">CRH09_00130</name>
</gene>
<dbReference type="PANTHER" id="PTHR48098:SF1">
    <property type="entry name" value="DIACYLGLYCEROL ACYLTRANSFERASE_MYCOLYLTRANSFERASE AG85A"/>
    <property type="match status" value="1"/>
</dbReference>
<feature type="signal peptide" evidence="1">
    <location>
        <begin position="1"/>
        <end position="38"/>
    </location>
</feature>
<dbReference type="Gene3D" id="3.40.50.1820">
    <property type="entry name" value="alpha/beta hydrolase"/>
    <property type="match status" value="1"/>
</dbReference>
<dbReference type="InterPro" id="IPR029058">
    <property type="entry name" value="AB_hydrolase_fold"/>
</dbReference>
<evidence type="ECO:0000313" key="3">
    <source>
        <dbReference type="Proteomes" id="UP000221961"/>
    </source>
</evidence>
<evidence type="ECO:0000313" key="2">
    <source>
        <dbReference type="EMBL" id="ATL64879.1"/>
    </source>
</evidence>
<dbReference type="InterPro" id="IPR050583">
    <property type="entry name" value="Mycobacterial_A85_antigen"/>
</dbReference>
<reference evidence="2 3" key="1">
    <citation type="submission" date="2017-10" db="EMBL/GenBank/DDBJ databases">
        <title>Comparative genomics between pathogenic Norcardia.</title>
        <authorList>
            <person name="Zeng L."/>
        </authorList>
    </citation>
    <scope>NUCLEOTIDE SEQUENCE [LARGE SCALE GENOMIC DNA]</scope>
    <source>
        <strain evidence="2 3">NC_YFY_NT001</strain>
    </source>
</reference>
<dbReference type="SUPFAM" id="SSF53474">
    <property type="entry name" value="alpha/beta-Hydrolases"/>
    <property type="match status" value="1"/>
</dbReference>
<feature type="chain" id="PRO_5012742135" evidence="1">
    <location>
        <begin position="39"/>
        <end position="360"/>
    </location>
</feature>
<dbReference type="EMBL" id="CP023778">
    <property type="protein sequence ID" value="ATL64879.1"/>
    <property type="molecule type" value="Genomic_DNA"/>
</dbReference>
<dbReference type="GO" id="GO:0016747">
    <property type="term" value="F:acyltransferase activity, transferring groups other than amino-acyl groups"/>
    <property type="evidence" value="ECO:0007669"/>
    <property type="project" value="TreeGrafter"/>
</dbReference>
<name>A0A291RC70_9NOCA</name>
<organism evidence="2 3">
    <name type="scientific">Nocardia terpenica</name>
    <dbReference type="NCBI Taxonomy" id="455432"/>
    <lineage>
        <taxon>Bacteria</taxon>
        <taxon>Bacillati</taxon>
        <taxon>Actinomycetota</taxon>
        <taxon>Actinomycetes</taxon>
        <taxon>Mycobacteriales</taxon>
        <taxon>Nocardiaceae</taxon>
        <taxon>Nocardia</taxon>
    </lineage>
</organism>
<dbReference type="InterPro" id="IPR000801">
    <property type="entry name" value="Esterase-like"/>
</dbReference>
<keyword evidence="1" id="KW-0732">Signal</keyword>
<dbReference type="Proteomes" id="UP000221961">
    <property type="component" value="Chromosome"/>
</dbReference>
<proteinExistence type="predicted"/>
<sequence length="360" mass="38647">MNWSVNTERLDLRRSRSVANAAVSGVLVCVLTALGAGAAGAEPADSHRTIPTTAVAPDGSRITDVQYTDDRNIRLQVYSAAMDKTFPVDVERAADTSRPRPSLYLLAGADGAEGIASWQAQTDARQFMADKDVNLIMPIGGRFSYYTDWIKDDPVLGRNKWKTYFTDELPPLIDAALDTNGTNAIAGISTSGTTVLALPIAKPGLFKAAAAYSGCAQTSDPLGMRFVRTTVMAFGGGNTNNMWGPIGSEGWSDNDPYIHADKLRGVDLYFSSGNGIPGRYDVLDGKFTLPGPSGLASQLVMGGLIEAATNFCTHNMQDKLAALKIPATFHYAEGTHSWGYWQDEFKRSWPTLAHGLGVAE</sequence>
<protein>
    <submittedName>
        <fullName evidence="2">Esterase</fullName>
    </submittedName>
</protein>
<dbReference type="PANTHER" id="PTHR48098">
    <property type="entry name" value="ENTEROCHELIN ESTERASE-RELATED"/>
    <property type="match status" value="1"/>
</dbReference>
<evidence type="ECO:0000256" key="1">
    <source>
        <dbReference type="SAM" id="SignalP"/>
    </source>
</evidence>
<dbReference type="Pfam" id="PF00756">
    <property type="entry name" value="Esterase"/>
    <property type="match status" value="1"/>
</dbReference>